<name>A0ABQ9ZQK0_9CRUS</name>
<accession>A0ABQ9ZQK0</accession>
<proteinExistence type="predicted"/>
<organism evidence="1 2">
    <name type="scientific">Daphnia magna</name>
    <dbReference type="NCBI Taxonomy" id="35525"/>
    <lineage>
        <taxon>Eukaryota</taxon>
        <taxon>Metazoa</taxon>
        <taxon>Ecdysozoa</taxon>
        <taxon>Arthropoda</taxon>
        <taxon>Crustacea</taxon>
        <taxon>Branchiopoda</taxon>
        <taxon>Diplostraca</taxon>
        <taxon>Cladocera</taxon>
        <taxon>Anomopoda</taxon>
        <taxon>Daphniidae</taxon>
        <taxon>Daphnia</taxon>
    </lineage>
</organism>
<gene>
    <name evidence="1" type="ORF">OUZ56_027478</name>
</gene>
<reference evidence="1 2" key="1">
    <citation type="journal article" date="2023" name="Nucleic Acids Res.">
        <title>The hologenome of Daphnia magna reveals possible DNA methylation and microbiome-mediated evolution of the host genome.</title>
        <authorList>
            <person name="Chaturvedi A."/>
            <person name="Li X."/>
            <person name="Dhandapani V."/>
            <person name="Marshall H."/>
            <person name="Kissane S."/>
            <person name="Cuenca-Cambronero M."/>
            <person name="Asole G."/>
            <person name="Calvet F."/>
            <person name="Ruiz-Romero M."/>
            <person name="Marangio P."/>
            <person name="Guigo R."/>
            <person name="Rago D."/>
            <person name="Mirbahai L."/>
            <person name="Eastwood N."/>
            <person name="Colbourne J.K."/>
            <person name="Zhou J."/>
            <person name="Mallon E."/>
            <person name="Orsini L."/>
        </authorList>
    </citation>
    <scope>NUCLEOTIDE SEQUENCE [LARGE SCALE GENOMIC DNA]</scope>
    <source>
        <strain evidence="1">LRV0_1</strain>
    </source>
</reference>
<dbReference type="EMBL" id="JAOYFB010000004">
    <property type="protein sequence ID" value="KAK4014966.1"/>
    <property type="molecule type" value="Genomic_DNA"/>
</dbReference>
<dbReference type="Proteomes" id="UP001234178">
    <property type="component" value="Unassembled WGS sequence"/>
</dbReference>
<evidence type="ECO:0000313" key="2">
    <source>
        <dbReference type="Proteomes" id="UP001234178"/>
    </source>
</evidence>
<comment type="caution">
    <text evidence="1">The sequence shown here is derived from an EMBL/GenBank/DDBJ whole genome shotgun (WGS) entry which is preliminary data.</text>
</comment>
<sequence length="135" mass="14951">MSGTTAQMTQWIHSTSSGAAWSSTNADPLRLAFCFTNTPSLLSVYILARNGMRVVGATPEKTHLVFSDITRRLTSMTSSKSKAQLPFKTSDRKSWMYGPLDMNDPKSIGMGHLRHFEVWNLFLLVPPPSLATCIT</sequence>
<keyword evidence="2" id="KW-1185">Reference proteome</keyword>
<evidence type="ECO:0000313" key="1">
    <source>
        <dbReference type="EMBL" id="KAK4014966.1"/>
    </source>
</evidence>
<protein>
    <submittedName>
        <fullName evidence="1">Uncharacterized protein</fullName>
    </submittedName>
</protein>